<proteinExistence type="predicted"/>
<keyword evidence="3 6" id="KW-1043">Host membrane</keyword>
<evidence type="ECO:0000256" key="6">
    <source>
        <dbReference type="PROSITE-ProRule" id="PRU01311"/>
    </source>
</evidence>
<evidence type="ECO:0000256" key="4">
    <source>
        <dbReference type="ARBA" id="ARBA00022989"/>
    </source>
</evidence>
<protein>
    <submittedName>
        <fullName evidence="9">ORF3 protein</fullName>
    </submittedName>
</protein>
<feature type="transmembrane region" description="Helical" evidence="7">
    <location>
        <begin position="67"/>
        <end position="85"/>
    </location>
</feature>
<evidence type="ECO:0000256" key="3">
    <source>
        <dbReference type="ARBA" id="ARBA00022870"/>
    </source>
</evidence>
<comment type="subcellular location">
    <subcellularLocation>
        <location evidence="1">Host membrane</location>
        <topology evidence="1">Multi-pass membrane protein</topology>
    </subcellularLocation>
</comment>
<dbReference type="InterPro" id="IPR046445">
    <property type="entry name" value="a/bCoV_VIROPORIN_3A-like_TM"/>
</dbReference>
<reference evidence="9" key="2">
    <citation type="journal article" date="2012" name="Virus Res.">
        <title>Genomic characterization of seven distinct bat coronaviruses in Kenya.</title>
        <authorList>
            <person name="Tao Y."/>
            <person name="Tang K."/>
            <person name="Shi M."/>
            <person name="Conrardy C."/>
            <person name="Li K.S."/>
            <person name="Lau S.K."/>
            <person name="Anderson L.J."/>
            <person name="Tong S."/>
        </authorList>
    </citation>
    <scope>NUCLEOTIDE SEQUENCE</scope>
    <source>
        <strain evidence="9">BtKY41</strain>
    </source>
</reference>
<accession>F1DAY4</accession>
<evidence type="ECO:0000256" key="7">
    <source>
        <dbReference type="SAM" id="Phobius"/>
    </source>
</evidence>
<feature type="domain" description="CoV 3a-like viroporin TM" evidence="8">
    <location>
        <begin position="34"/>
        <end position="124"/>
    </location>
</feature>
<evidence type="ECO:0000256" key="5">
    <source>
        <dbReference type="ARBA" id="ARBA00023136"/>
    </source>
</evidence>
<evidence type="ECO:0000313" key="9">
    <source>
        <dbReference type="EMBL" id="ADX59459.1"/>
    </source>
</evidence>
<evidence type="ECO:0000256" key="2">
    <source>
        <dbReference type="ARBA" id="ARBA00022692"/>
    </source>
</evidence>
<dbReference type="InterPro" id="IPR004293">
    <property type="entry name" value="Coronavirus_Orf3a/b"/>
</dbReference>
<dbReference type="EMBL" id="HQ728481">
    <property type="protein sequence ID" value="ADX59459.1"/>
    <property type="molecule type" value="Genomic_RNA"/>
</dbReference>
<dbReference type="GO" id="GO:0016020">
    <property type="term" value="C:membrane"/>
    <property type="evidence" value="ECO:0007669"/>
    <property type="project" value="UniProtKB-UniRule"/>
</dbReference>
<dbReference type="PROSITE" id="PS51966">
    <property type="entry name" value="COV_VIROPORIN_3A_TM"/>
    <property type="match status" value="1"/>
</dbReference>
<feature type="transmembrane region" description="Helical" evidence="7">
    <location>
        <begin position="41"/>
        <end position="60"/>
    </location>
</feature>
<evidence type="ECO:0000256" key="1">
    <source>
        <dbReference type="ARBA" id="ARBA00004301"/>
    </source>
</evidence>
<dbReference type="Pfam" id="PF03053">
    <property type="entry name" value="Corona_NS3b"/>
    <property type="match status" value="1"/>
</dbReference>
<keyword evidence="5 6" id="KW-0472">Membrane</keyword>
<reference evidence="9" key="1">
    <citation type="journal article" date="2009" name="Emerg. Infect. Dis.">
        <title>Detection of novel SARS-like and other coronaviruses in bats from Kenya.</title>
        <authorList>
            <person name="Tong S."/>
            <person name="Conrardy C."/>
            <person name="Ruone S."/>
            <person name="Kuzmin I.V."/>
            <person name="Guo X."/>
            <person name="Tao Y."/>
            <person name="Niezgoda M."/>
            <person name="Haynes L."/>
            <person name="Agwanda B."/>
            <person name="Breiman R.F."/>
            <person name="Anderson L.J."/>
            <person name="Rupprecht C.E."/>
        </authorList>
    </citation>
    <scope>NUCLEOTIDE SEQUENCE</scope>
    <source>
        <strain evidence="9">BtKY41</strain>
    </source>
</reference>
<keyword evidence="4 6" id="KW-1133">Transmembrane helix</keyword>
<keyword evidence="2 6" id="KW-0812">Transmembrane</keyword>
<organism evidence="9">
    <name type="scientific">Chaerephon bat coronavirus/Kenya/KY41/2006</name>
    <dbReference type="NCBI Taxonomy" id="983923"/>
    <lineage>
        <taxon>Viruses</taxon>
        <taxon>Riboviria</taxon>
        <taxon>Orthornavirae</taxon>
        <taxon>Pisuviricota</taxon>
        <taxon>Pisoniviricetes</taxon>
        <taxon>Nidovirales</taxon>
        <taxon>Cornidovirineae</taxon>
        <taxon>Coronaviridae</taxon>
        <taxon>Orthocoronavirinae</taxon>
        <taxon>Alphacoronavirus</taxon>
    </lineage>
</organism>
<sequence>MFLGLFQLTLDKAVEDVAELHNFTTQQHDDLVHTLEPLRQTFSWAGFMLTSCFVVFFAVYRTHNRQLNLLLLLLRLLSIFVYAPLLAYCGAFLDAVIVLLVLAARLSYVCFFACRYKNTQFILFNSTTLWFYDGFADFCDSPNLVILEGDESSIKFAGTVLPFAYDTVHMAVGSFSYIAVRGRVECNLSLVETVDLSSCQKLRIFMRVAPRGVANSAYEMIQLDECSS</sequence>
<gene>
    <name evidence="9" type="primary">ORF3</name>
</gene>
<evidence type="ECO:0000259" key="8">
    <source>
        <dbReference type="PROSITE" id="PS51966"/>
    </source>
</evidence>
<feature type="transmembrane region" description="Helical" evidence="7">
    <location>
        <begin position="91"/>
        <end position="114"/>
    </location>
</feature>
<dbReference type="GO" id="GO:0033644">
    <property type="term" value="C:host cell membrane"/>
    <property type="evidence" value="ECO:0007669"/>
    <property type="project" value="UniProtKB-SubCell"/>
</dbReference>
<name>F1DAY4_9ALPC</name>